<protein>
    <submittedName>
        <fullName evidence="2">Microphthalmia-associated transcription factor</fullName>
    </submittedName>
</protein>
<organism evidence="1 2">
    <name type="scientific">Caenorhabditis tropicalis</name>
    <dbReference type="NCBI Taxonomy" id="1561998"/>
    <lineage>
        <taxon>Eukaryota</taxon>
        <taxon>Metazoa</taxon>
        <taxon>Ecdysozoa</taxon>
        <taxon>Nematoda</taxon>
        <taxon>Chromadorea</taxon>
        <taxon>Rhabditida</taxon>
        <taxon>Rhabditina</taxon>
        <taxon>Rhabditomorpha</taxon>
        <taxon>Rhabditoidea</taxon>
        <taxon>Rhabditidae</taxon>
        <taxon>Peloderinae</taxon>
        <taxon>Caenorhabditis</taxon>
    </lineage>
</organism>
<evidence type="ECO:0000313" key="2">
    <source>
        <dbReference type="WBParaSite" id="Csp11.Scaffold410.g1020.t1"/>
    </source>
</evidence>
<keyword evidence="1" id="KW-1185">Reference proteome</keyword>
<accession>A0A1I7SZK9</accession>
<name>A0A1I7SZK9_9PELO</name>
<evidence type="ECO:0000313" key="1">
    <source>
        <dbReference type="Proteomes" id="UP000095282"/>
    </source>
</evidence>
<dbReference type="WBParaSite" id="Csp11.Scaffold410.g1020.t1">
    <property type="protein sequence ID" value="Csp11.Scaffold410.g1020.t1"/>
    <property type="gene ID" value="Csp11.Scaffold410.g1020"/>
</dbReference>
<proteinExistence type="predicted"/>
<dbReference type="eggNOG" id="ENOG502TK84">
    <property type="taxonomic scope" value="Eukaryota"/>
</dbReference>
<sequence length="98" mass="11516">MMFFPWPYYTVQTLEKQREERQREAELKKKREELKKKVPKNLYVEMPPQTEKTVIEMLSMPQTGSPLNPVTDMSLTQLTLVKLNSGMVIPVLDLSFNK</sequence>
<dbReference type="Proteomes" id="UP000095282">
    <property type="component" value="Unplaced"/>
</dbReference>
<reference evidence="2" key="1">
    <citation type="submission" date="2016-11" db="UniProtKB">
        <authorList>
            <consortium name="WormBaseParasite"/>
        </authorList>
    </citation>
    <scope>IDENTIFICATION</scope>
</reference>
<dbReference type="AlphaFoldDB" id="A0A1I7SZK9"/>